<accession>M7AQ78</accession>
<gene>
    <name evidence="1" type="ORF">UY3_18026</name>
</gene>
<keyword evidence="2" id="KW-1185">Reference proteome</keyword>
<dbReference type="AlphaFoldDB" id="M7AQ78"/>
<name>M7AQ78_CHEMY</name>
<organism evidence="1 2">
    <name type="scientific">Chelonia mydas</name>
    <name type="common">Green sea-turtle</name>
    <name type="synonym">Chelonia agassizi</name>
    <dbReference type="NCBI Taxonomy" id="8469"/>
    <lineage>
        <taxon>Eukaryota</taxon>
        <taxon>Metazoa</taxon>
        <taxon>Chordata</taxon>
        <taxon>Craniata</taxon>
        <taxon>Vertebrata</taxon>
        <taxon>Euteleostomi</taxon>
        <taxon>Archelosauria</taxon>
        <taxon>Testudinata</taxon>
        <taxon>Testudines</taxon>
        <taxon>Cryptodira</taxon>
        <taxon>Durocryptodira</taxon>
        <taxon>Americhelydia</taxon>
        <taxon>Chelonioidea</taxon>
        <taxon>Cheloniidae</taxon>
        <taxon>Chelonia</taxon>
    </lineage>
</organism>
<dbReference type="EMBL" id="KB596435">
    <property type="protein sequence ID" value="EMP24955.1"/>
    <property type="molecule type" value="Genomic_DNA"/>
</dbReference>
<proteinExistence type="predicted"/>
<reference evidence="2" key="1">
    <citation type="journal article" date="2013" name="Nat. Genet.">
        <title>The draft genomes of soft-shell turtle and green sea turtle yield insights into the development and evolution of the turtle-specific body plan.</title>
        <authorList>
            <person name="Wang Z."/>
            <person name="Pascual-Anaya J."/>
            <person name="Zadissa A."/>
            <person name="Li W."/>
            <person name="Niimura Y."/>
            <person name="Huang Z."/>
            <person name="Li C."/>
            <person name="White S."/>
            <person name="Xiong Z."/>
            <person name="Fang D."/>
            <person name="Wang B."/>
            <person name="Ming Y."/>
            <person name="Chen Y."/>
            <person name="Zheng Y."/>
            <person name="Kuraku S."/>
            <person name="Pignatelli M."/>
            <person name="Herrero J."/>
            <person name="Beal K."/>
            <person name="Nozawa M."/>
            <person name="Li Q."/>
            <person name="Wang J."/>
            <person name="Zhang H."/>
            <person name="Yu L."/>
            <person name="Shigenobu S."/>
            <person name="Wang J."/>
            <person name="Liu J."/>
            <person name="Flicek P."/>
            <person name="Searle S."/>
            <person name="Wang J."/>
            <person name="Kuratani S."/>
            <person name="Yin Y."/>
            <person name="Aken B."/>
            <person name="Zhang G."/>
            <person name="Irie N."/>
        </authorList>
    </citation>
    <scope>NUCLEOTIDE SEQUENCE [LARGE SCALE GENOMIC DNA]</scope>
</reference>
<dbReference type="Proteomes" id="UP000031443">
    <property type="component" value="Unassembled WGS sequence"/>
</dbReference>
<sequence length="87" mass="9766">METKLKPLRKGYPITLDLSMCRKVYILKTGDGGEKASMCSRVVQRKAAADCSKELTMVQLRRCNTGGADTLSRRERALPLTYVFQPL</sequence>
<evidence type="ECO:0000313" key="1">
    <source>
        <dbReference type="EMBL" id="EMP24955.1"/>
    </source>
</evidence>
<evidence type="ECO:0000313" key="2">
    <source>
        <dbReference type="Proteomes" id="UP000031443"/>
    </source>
</evidence>
<protein>
    <submittedName>
        <fullName evidence="1">Uncharacterized protein</fullName>
    </submittedName>
</protein>